<keyword evidence="3" id="KW-0436">Ligase</keyword>
<dbReference type="Pfam" id="PF00501">
    <property type="entry name" value="AMP-binding"/>
    <property type="match status" value="1"/>
</dbReference>
<proteinExistence type="predicted"/>
<accession>A0A5B8FV55</accession>
<dbReference type="OrthoDB" id="7315605at2"/>
<dbReference type="Pfam" id="PF13193">
    <property type="entry name" value="AMP-binding_C"/>
    <property type="match status" value="1"/>
</dbReference>
<evidence type="ECO:0000313" key="3">
    <source>
        <dbReference type="EMBL" id="QDL92676.1"/>
    </source>
</evidence>
<protein>
    <submittedName>
        <fullName evidence="3">ATP-dependent acyl-CoA ligase</fullName>
    </submittedName>
</protein>
<dbReference type="Proteomes" id="UP000305888">
    <property type="component" value="Chromosome"/>
</dbReference>
<dbReference type="AlphaFoldDB" id="A0A5B8FV55"/>
<dbReference type="EMBL" id="CP040818">
    <property type="protein sequence ID" value="QDL92676.1"/>
    <property type="molecule type" value="Genomic_DNA"/>
</dbReference>
<feature type="domain" description="AMP-binding enzyme C-terminal" evidence="2">
    <location>
        <begin position="434"/>
        <end position="512"/>
    </location>
</feature>
<feature type="domain" description="AMP-dependent synthetase/ligase" evidence="1">
    <location>
        <begin position="12"/>
        <end position="372"/>
    </location>
</feature>
<dbReference type="InterPro" id="IPR050237">
    <property type="entry name" value="ATP-dep_AMP-bd_enzyme"/>
</dbReference>
<dbReference type="PANTHER" id="PTHR43767">
    <property type="entry name" value="LONG-CHAIN-FATTY-ACID--COA LIGASE"/>
    <property type="match status" value="1"/>
</dbReference>
<dbReference type="InterPro" id="IPR042099">
    <property type="entry name" value="ANL_N_sf"/>
</dbReference>
<keyword evidence="4" id="KW-1185">Reference proteome</keyword>
<dbReference type="Gene3D" id="3.30.300.30">
    <property type="match status" value="1"/>
</dbReference>
<dbReference type="InterPro" id="IPR000873">
    <property type="entry name" value="AMP-dep_synth/lig_dom"/>
</dbReference>
<dbReference type="InterPro" id="IPR045851">
    <property type="entry name" value="AMP-bd_C_sf"/>
</dbReference>
<dbReference type="PANTHER" id="PTHR43767:SF1">
    <property type="entry name" value="NONRIBOSOMAL PEPTIDE SYNTHASE PES1 (EUROFUNG)-RELATED"/>
    <property type="match status" value="1"/>
</dbReference>
<dbReference type="InterPro" id="IPR025110">
    <property type="entry name" value="AMP-bd_C"/>
</dbReference>
<dbReference type="SUPFAM" id="SSF56801">
    <property type="entry name" value="Acetyl-CoA synthetase-like"/>
    <property type="match status" value="1"/>
</dbReference>
<dbReference type="InterPro" id="IPR020845">
    <property type="entry name" value="AMP-binding_CS"/>
</dbReference>
<dbReference type="RefSeq" id="WP_138574355.1">
    <property type="nucleotide sequence ID" value="NZ_CP040818.1"/>
</dbReference>
<gene>
    <name evidence="3" type="ORF">FDP22_13300</name>
</gene>
<reference evidence="3 4" key="1">
    <citation type="submission" date="2019-06" db="EMBL/GenBank/DDBJ databases">
        <title>Genome sequence of Rhodobacteraceae bacterium D4M1.</title>
        <authorList>
            <person name="Cao J."/>
        </authorList>
    </citation>
    <scope>NUCLEOTIDE SEQUENCE [LARGE SCALE GENOMIC DNA]</scope>
    <source>
        <strain evidence="3 4">D4M1</strain>
    </source>
</reference>
<evidence type="ECO:0000259" key="1">
    <source>
        <dbReference type="Pfam" id="PF00501"/>
    </source>
</evidence>
<dbReference type="KEGG" id="ppru:FDP22_13300"/>
<evidence type="ECO:0000259" key="2">
    <source>
        <dbReference type="Pfam" id="PF13193"/>
    </source>
</evidence>
<evidence type="ECO:0000313" key="4">
    <source>
        <dbReference type="Proteomes" id="UP000305888"/>
    </source>
</evidence>
<name>A0A5B8FV55_9RHOB</name>
<dbReference type="Gene3D" id="3.40.50.12780">
    <property type="entry name" value="N-terminal domain of ligase-like"/>
    <property type="match status" value="1"/>
</dbReference>
<dbReference type="PROSITE" id="PS00455">
    <property type="entry name" value="AMP_BINDING"/>
    <property type="match status" value="1"/>
</dbReference>
<dbReference type="GO" id="GO:0016878">
    <property type="term" value="F:acid-thiol ligase activity"/>
    <property type="evidence" value="ECO:0007669"/>
    <property type="project" value="UniProtKB-ARBA"/>
</dbReference>
<organism evidence="3 4">
    <name type="scientific">Paroceanicella profunda</name>
    <dbReference type="NCBI Taxonomy" id="2579971"/>
    <lineage>
        <taxon>Bacteria</taxon>
        <taxon>Pseudomonadati</taxon>
        <taxon>Pseudomonadota</taxon>
        <taxon>Alphaproteobacteria</taxon>
        <taxon>Rhodobacterales</taxon>
        <taxon>Paracoccaceae</taxon>
        <taxon>Paroceanicella</taxon>
    </lineage>
</organism>
<sequence>MRTDETVAVRLAETAARHPDRPFLNVLPETAAAYGIAPGEITYAEAAAKVATLTQAYLDAGLGGDGGVDRVGLLLLNRPEFVLHFIAMNGAGISMVPINPDLRAAELEYLISHSEMKLAVAVPERQDDLRSAAAAMDIALPVIGPDEPIPAFGPAKAAATPSSESEAALLYTSGTTGQPKGCVLPNEYFLVCGEWYRDVGGLSAVREEPAERMLTPLPVFHMNALAVSLMAMITVGGCLTVLDRFHPRTWWQSVRENRSTCFHYLGVMPYILMGLPENPADAEHGARFGFGAGIDPTLHAPFQERFGVPLIEGWAMTEVGVSGSITDGRPDRVPGRACIGRPWEGVETKVIREDGSEADVDEPGELLIRRSGPRPGMGFFREYLKNSEATAEAWAGGWFHTGDIVRQDAEGDFFFVDRRKNVIRRSGENIAAVEVESALVAHPAIRSVAVAAVPDAVRGDEVMALIVPAEGYAGSAELAEQITRWCLTRLAYYKAPGWTAFAGELPLTATSKIQRGVLKTLAAELVESGQAHDTRALKKRDAAA</sequence>